<gene>
    <name evidence="2" type="ORF">DET48_101109</name>
</gene>
<keyword evidence="1" id="KW-1133">Transmembrane helix</keyword>
<keyword evidence="1" id="KW-0812">Transmembrane</keyword>
<keyword evidence="1" id="KW-0472">Membrane</keyword>
<dbReference type="RefSeq" id="WP_258006701.1">
    <property type="nucleotide sequence ID" value="NZ_POSM01000001.1"/>
</dbReference>
<dbReference type="EMBL" id="QLTR01000001">
    <property type="protein sequence ID" value="RAS69535.1"/>
    <property type="molecule type" value="Genomic_DNA"/>
</dbReference>
<evidence type="ECO:0000256" key="1">
    <source>
        <dbReference type="SAM" id="Phobius"/>
    </source>
</evidence>
<proteinExistence type="predicted"/>
<sequence>MMLTLQELESKMITARSFNINNTTLKFNNDEYPLAQIKRSRVKTNTLKDHAVRLIIFGLIASSVVWIVTPNYFGIYAGPFSIFAGMVLALLSVRKYELQVEFEHSDETGLQWISIAKTNKQSVKLIFEAQAEKIQQTVH</sequence>
<organism evidence="2 3">
    <name type="scientific">Vibrio diazotrophicus</name>
    <dbReference type="NCBI Taxonomy" id="685"/>
    <lineage>
        <taxon>Bacteria</taxon>
        <taxon>Pseudomonadati</taxon>
        <taxon>Pseudomonadota</taxon>
        <taxon>Gammaproteobacteria</taxon>
        <taxon>Vibrionales</taxon>
        <taxon>Vibrionaceae</taxon>
        <taxon>Vibrio</taxon>
    </lineage>
</organism>
<accession>A0A329EM99</accession>
<feature type="transmembrane region" description="Helical" evidence="1">
    <location>
        <begin position="51"/>
        <end position="69"/>
    </location>
</feature>
<protein>
    <submittedName>
        <fullName evidence="2">Uncharacterized protein</fullName>
    </submittedName>
</protein>
<evidence type="ECO:0000313" key="3">
    <source>
        <dbReference type="Proteomes" id="UP000248729"/>
    </source>
</evidence>
<dbReference type="AlphaFoldDB" id="A0A329EM99"/>
<dbReference type="Proteomes" id="UP000248729">
    <property type="component" value="Unassembled WGS sequence"/>
</dbReference>
<evidence type="ECO:0000313" key="2">
    <source>
        <dbReference type="EMBL" id="RAS69535.1"/>
    </source>
</evidence>
<name>A0A329EM99_VIBDI</name>
<feature type="transmembrane region" description="Helical" evidence="1">
    <location>
        <begin position="75"/>
        <end position="93"/>
    </location>
</feature>
<comment type="caution">
    <text evidence="2">The sequence shown here is derived from an EMBL/GenBank/DDBJ whole genome shotgun (WGS) entry which is preliminary data.</text>
</comment>
<reference evidence="2 3" key="1">
    <citation type="submission" date="2018-06" db="EMBL/GenBank/DDBJ databases">
        <title>Freshwater and sediment microbial communities from various areas in North America, analyzing microbe dynamics in response to fracking.</title>
        <authorList>
            <person name="Lamendella R."/>
        </authorList>
    </citation>
    <scope>NUCLEOTIDE SEQUENCE [LARGE SCALE GENOMIC DNA]</scope>
    <source>
        <strain evidence="2 3">99A</strain>
    </source>
</reference>